<dbReference type="EMBL" id="SRLO01000077">
    <property type="protein sequence ID" value="TNN78029.1"/>
    <property type="molecule type" value="Genomic_DNA"/>
</dbReference>
<dbReference type="Proteomes" id="UP000314294">
    <property type="component" value="Unassembled WGS sequence"/>
</dbReference>
<proteinExistence type="predicted"/>
<dbReference type="AlphaFoldDB" id="A0A4Z2IJ69"/>
<sequence>MWSDGDGTEPKSMRAGQARERNDNGIDRGGDEVGEGRRGPHEASLWSATPSFGNLKPRLPADWNERVSQHARTILLFPSVQQGNDMVKGQIVQEEITLNRRGSWSLEEIQYAGDALQICRHLGLKNTAAPAWTSVILSAHPADMLFPFIH</sequence>
<evidence type="ECO:0000313" key="3">
    <source>
        <dbReference type="Proteomes" id="UP000314294"/>
    </source>
</evidence>
<keyword evidence="3" id="KW-1185">Reference proteome</keyword>
<gene>
    <name evidence="2" type="ORF">EYF80_011783</name>
</gene>
<feature type="region of interest" description="Disordered" evidence="1">
    <location>
        <begin position="1"/>
        <end position="58"/>
    </location>
</feature>
<evidence type="ECO:0000313" key="2">
    <source>
        <dbReference type="EMBL" id="TNN78029.1"/>
    </source>
</evidence>
<feature type="compositionally biased region" description="Basic and acidic residues" evidence="1">
    <location>
        <begin position="8"/>
        <end position="41"/>
    </location>
</feature>
<accession>A0A4Z2IJ69</accession>
<protein>
    <submittedName>
        <fullName evidence="2">Uncharacterized protein</fullName>
    </submittedName>
</protein>
<organism evidence="2 3">
    <name type="scientific">Liparis tanakae</name>
    <name type="common">Tanaka's snailfish</name>
    <dbReference type="NCBI Taxonomy" id="230148"/>
    <lineage>
        <taxon>Eukaryota</taxon>
        <taxon>Metazoa</taxon>
        <taxon>Chordata</taxon>
        <taxon>Craniata</taxon>
        <taxon>Vertebrata</taxon>
        <taxon>Euteleostomi</taxon>
        <taxon>Actinopterygii</taxon>
        <taxon>Neopterygii</taxon>
        <taxon>Teleostei</taxon>
        <taxon>Neoteleostei</taxon>
        <taxon>Acanthomorphata</taxon>
        <taxon>Eupercaria</taxon>
        <taxon>Perciformes</taxon>
        <taxon>Cottioidei</taxon>
        <taxon>Cottales</taxon>
        <taxon>Liparidae</taxon>
        <taxon>Liparis</taxon>
    </lineage>
</organism>
<reference evidence="2 3" key="1">
    <citation type="submission" date="2019-03" db="EMBL/GenBank/DDBJ databases">
        <title>First draft genome of Liparis tanakae, snailfish: a comprehensive survey of snailfish specific genes.</title>
        <authorList>
            <person name="Kim W."/>
            <person name="Song I."/>
            <person name="Jeong J.-H."/>
            <person name="Kim D."/>
            <person name="Kim S."/>
            <person name="Ryu S."/>
            <person name="Song J.Y."/>
            <person name="Lee S.K."/>
        </authorList>
    </citation>
    <scope>NUCLEOTIDE SEQUENCE [LARGE SCALE GENOMIC DNA]</scope>
    <source>
        <tissue evidence="2">Muscle</tissue>
    </source>
</reference>
<comment type="caution">
    <text evidence="2">The sequence shown here is derived from an EMBL/GenBank/DDBJ whole genome shotgun (WGS) entry which is preliminary data.</text>
</comment>
<name>A0A4Z2IJ69_9TELE</name>
<evidence type="ECO:0000256" key="1">
    <source>
        <dbReference type="SAM" id="MobiDB-lite"/>
    </source>
</evidence>